<dbReference type="InParanoid" id="A0A263CWM2"/>
<evidence type="ECO:0000259" key="3">
    <source>
        <dbReference type="PROSITE" id="PS50240"/>
    </source>
</evidence>
<dbReference type="PRINTS" id="PR00722">
    <property type="entry name" value="CHYMOTRYPSIN"/>
</dbReference>
<name>A0A263CWM2_9PSEU</name>
<keyword evidence="2" id="KW-1015">Disulfide bond</keyword>
<dbReference type="InterPro" id="IPR001254">
    <property type="entry name" value="Trypsin_dom"/>
</dbReference>
<evidence type="ECO:0000313" key="4">
    <source>
        <dbReference type="EMBL" id="OZM70358.1"/>
    </source>
</evidence>
<comment type="similarity">
    <text evidence="1">Belongs to the peptidase S1 family.</text>
</comment>
<gene>
    <name evidence="4" type="ORF">CFN78_25905</name>
</gene>
<dbReference type="GO" id="GO:0006508">
    <property type="term" value="P:proteolysis"/>
    <property type="evidence" value="ECO:0007669"/>
    <property type="project" value="InterPro"/>
</dbReference>
<dbReference type="GO" id="GO:0004252">
    <property type="term" value="F:serine-type endopeptidase activity"/>
    <property type="evidence" value="ECO:0007669"/>
    <property type="project" value="InterPro"/>
</dbReference>
<dbReference type="OrthoDB" id="3233951at2"/>
<dbReference type="InterPro" id="IPR009003">
    <property type="entry name" value="Peptidase_S1_PA"/>
</dbReference>
<dbReference type="Pfam" id="PF00089">
    <property type="entry name" value="Trypsin"/>
    <property type="match status" value="1"/>
</dbReference>
<reference evidence="4 5" key="1">
    <citation type="submission" date="2017-07" db="EMBL/GenBank/DDBJ databases">
        <title>Amycolatopsis antarcticus sp. nov., isolated from the surface of an Antarcticus brown macroalga.</title>
        <authorList>
            <person name="Wang J."/>
            <person name="Leiva S."/>
            <person name="Huang J."/>
            <person name="Huang Y."/>
        </authorList>
    </citation>
    <scope>NUCLEOTIDE SEQUENCE [LARGE SCALE GENOMIC DNA]</scope>
    <source>
        <strain evidence="4 5">AU-G6</strain>
    </source>
</reference>
<keyword evidence="5" id="KW-1185">Reference proteome</keyword>
<organism evidence="4 5">
    <name type="scientific">Amycolatopsis antarctica</name>
    <dbReference type="NCBI Taxonomy" id="1854586"/>
    <lineage>
        <taxon>Bacteria</taxon>
        <taxon>Bacillati</taxon>
        <taxon>Actinomycetota</taxon>
        <taxon>Actinomycetes</taxon>
        <taxon>Pseudonocardiales</taxon>
        <taxon>Pseudonocardiaceae</taxon>
        <taxon>Amycolatopsis</taxon>
    </lineage>
</organism>
<dbReference type="RefSeq" id="WP_094865653.1">
    <property type="nucleotide sequence ID" value="NZ_NKYE01000021.1"/>
</dbReference>
<evidence type="ECO:0000256" key="2">
    <source>
        <dbReference type="ARBA" id="ARBA00023157"/>
    </source>
</evidence>
<dbReference type="InterPro" id="IPR043504">
    <property type="entry name" value="Peptidase_S1_PA_chymotrypsin"/>
</dbReference>
<evidence type="ECO:0000256" key="1">
    <source>
        <dbReference type="ARBA" id="ARBA00007664"/>
    </source>
</evidence>
<dbReference type="InterPro" id="IPR001314">
    <property type="entry name" value="Peptidase_S1A"/>
</dbReference>
<dbReference type="Proteomes" id="UP000242444">
    <property type="component" value="Unassembled WGS sequence"/>
</dbReference>
<dbReference type="CDD" id="cd00190">
    <property type="entry name" value="Tryp_SPc"/>
    <property type="match status" value="1"/>
</dbReference>
<dbReference type="AlphaFoldDB" id="A0A263CWM2"/>
<dbReference type="EMBL" id="NKYE01000021">
    <property type="protein sequence ID" value="OZM70358.1"/>
    <property type="molecule type" value="Genomic_DNA"/>
</dbReference>
<evidence type="ECO:0000313" key="5">
    <source>
        <dbReference type="Proteomes" id="UP000242444"/>
    </source>
</evidence>
<feature type="domain" description="Peptidase S1" evidence="3">
    <location>
        <begin position="36"/>
        <end position="262"/>
    </location>
</feature>
<accession>A0A263CWM2</accession>
<dbReference type="PANTHER" id="PTHR24276">
    <property type="entry name" value="POLYSERASE-RELATED"/>
    <property type="match status" value="1"/>
</dbReference>
<dbReference type="Pfam" id="PF13365">
    <property type="entry name" value="Trypsin_2"/>
    <property type="match status" value="1"/>
</dbReference>
<dbReference type="Gene3D" id="2.40.10.10">
    <property type="entry name" value="Trypsin-like serine proteases"/>
    <property type="match status" value="1"/>
</dbReference>
<dbReference type="InterPro" id="IPR050430">
    <property type="entry name" value="Peptidase_S1"/>
</dbReference>
<comment type="caution">
    <text evidence="4">The sequence shown here is derived from an EMBL/GenBank/DDBJ whole genome shotgun (WGS) entry which is preliminary data.</text>
</comment>
<dbReference type="SMART" id="SM00020">
    <property type="entry name" value="Tryp_SPc"/>
    <property type="match status" value="1"/>
</dbReference>
<dbReference type="PANTHER" id="PTHR24276:SF98">
    <property type="entry name" value="FI18310P1-RELATED"/>
    <property type="match status" value="1"/>
</dbReference>
<dbReference type="SUPFAM" id="SSF50494">
    <property type="entry name" value="Trypsin-like serine proteases"/>
    <property type="match status" value="2"/>
</dbReference>
<proteinExistence type="inferred from homology"/>
<dbReference type="PROSITE" id="PS00134">
    <property type="entry name" value="TRYPSIN_HIS"/>
    <property type="match status" value="1"/>
</dbReference>
<protein>
    <submittedName>
        <fullName evidence="4">Peptidase S1</fullName>
    </submittedName>
</protein>
<dbReference type="InterPro" id="IPR018114">
    <property type="entry name" value="TRYPSIN_HIS"/>
</dbReference>
<dbReference type="PROSITE" id="PS50240">
    <property type="entry name" value="TRYPSIN_DOM"/>
    <property type="match status" value="1"/>
</dbReference>
<sequence length="508" mass="52758">MVFQGLRTPSIRIGAVLALGLALAASVLSAPVASAISGGVESPAAYAFHGSLQRPDSPRPDGHVCGTTLIAPQWTLTAGHCARTEDQKLVGYPPDWKVRIGSTSVTSGGEVIEVEKFINHPAGVAGGGDIALLKLKTPAKSQPIAIAENSPAPGDATRIMGWGMTCDQMEPACFPDRQREADTVVQEKAACGEERIDDTEICVGSLDGTVGPTNMDSGGPAVVRAGDEWRLIGAVSGGSGGPDPYIYSDANAFRTWLADNMTEREPTLEGAVSLGNCSGSVVRANHSRPEDPALLLTNGHCVDGERPAPGSAVVDRPEQRDVTVLGEDGEPTTNLSTTTLTYATMTGTDVALYELNKTYAELAAEKVKVFALAGDPVGQADPIDLVSGGLGETWNCEIGGAAPELREEGYVQHNAVWYTEDCSPSSGASGSPLIDPHTEAVVGVHNTGNIFGEVCTANNPCEVDAAGNTTVHKFRKYGQQTAAIPACLAAGSKLDLSRPDCALTKPSA</sequence>